<dbReference type="CDD" id="cd00063">
    <property type="entry name" value="FN3"/>
    <property type="match status" value="1"/>
</dbReference>
<dbReference type="EMBL" id="JBHSDU010000003">
    <property type="protein sequence ID" value="MFC4309788.1"/>
    <property type="molecule type" value="Genomic_DNA"/>
</dbReference>
<proteinExistence type="predicted"/>
<name>A0ABV8ST52_9GAMM</name>
<comment type="caution">
    <text evidence="3">The sequence shown here is derived from an EMBL/GenBank/DDBJ whole genome shotgun (WGS) entry which is preliminary data.</text>
</comment>
<feature type="domain" description="Fibronectin type-III" evidence="2">
    <location>
        <begin position="115"/>
        <end position="212"/>
    </location>
</feature>
<feature type="signal peptide" evidence="1">
    <location>
        <begin position="1"/>
        <end position="23"/>
    </location>
</feature>
<evidence type="ECO:0000313" key="4">
    <source>
        <dbReference type="Proteomes" id="UP001595904"/>
    </source>
</evidence>
<gene>
    <name evidence="3" type="ORF">ACFPN2_11910</name>
</gene>
<protein>
    <submittedName>
        <fullName evidence="3">Fibronectin type III domain-containing protein</fullName>
    </submittedName>
</protein>
<accession>A0ABV8ST52</accession>
<reference evidence="4" key="1">
    <citation type="journal article" date="2019" name="Int. J. Syst. Evol. Microbiol.">
        <title>The Global Catalogue of Microorganisms (GCM) 10K type strain sequencing project: providing services to taxonomists for standard genome sequencing and annotation.</title>
        <authorList>
            <consortium name="The Broad Institute Genomics Platform"/>
            <consortium name="The Broad Institute Genome Sequencing Center for Infectious Disease"/>
            <person name="Wu L."/>
            <person name="Ma J."/>
        </authorList>
    </citation>
    <scope>NUCLEOTIDE SEQUENCE [LARGE SCALE GENOMIC DNA]</scope>
    <source>
        <strain evidence="4">CGMCC 1.10759</strain>
    </source>
</reference>
<dbReference type="SMART" id="SM00060">
    <property type="entry name" value="FN3"/>
    <property type="match status" value="1"/>
</dbReference>
<feature type="chain" id="PRO_5045141487" evidence="1">
    <location>
        <begin position="24"/>
        <end position="212"/>
    </location>
</feature>
<dbReference type="InterPro" id="IPR013783">
    <property type="entry name" value="Ig-like_fold"/>
</dbReference>
<dbReference type="RefSeq" id="WP_380596822.1">
    <property type="nucleotide sequence ID" value="NZ_JBHSDU010000003.1"/>
</dbReference>
<dbReference type="Pfam" id="PF00041">
    <property type="entry name" value="fn3"/>
    <property type="match status" value="1"/>
</dbReference>
<evidence type="ECO:0000259" key="2">
    <source>
        <dbReference type="PROSITE" id="PS50853"/>
    </source>
</evidence>
<dbReference type="SUPFAM" id="SSF49313">
    <property type="entry name" value="Cadherin-like"/>
    <property type="match status" value="1"/>
</dbReference>
<evidence type="ECO:0000313" key="3">
    <source>
        <dbReference type="EMBL" id="MFC4309788.1"/>
    </source>
</evidence>
<dbReference type="InterPro" id="IPR003961">
    <property type="entry name" value="FN3_dom"/>
</dbReference>
<dbReference type="InterPro" id="IPR015919">
    <property type="entry name" value="Cadherin-like_sf"/>
</dbReference>
<dbReference type="PROSITE" id="PS50853">
    <property type="entry name" value="FN3"/>
    <property type="match status" value="1"/>
</dbReference>
<dbReference type="InterPro" id="IPR036116">
    <property type="entry name" value="FN3_sf"/>
</dbReference>
<evidence type="ECO:0000256" key="1">
    <source>
        <dbReference type="SAM" id="SignalP"/>
    </source>
</evidence>
<dbReference type="Proteomes" id="UP001595904">
    <property type="component" value="Unassembled WGS sequence"/>
</dbReference>
<sequence>MRNFGLVLCLLAVGAGAASPANRAPTISGKLPDTRVGADYYFMPKASDPDGDTLTFSISGAPGWMRFRESDGRIVGQADAEGIYSNIVVSVRDSHGNTTSLPPATITITGSGTSARAGAQLSPAKGTGTATLTWTPPTQNDNGTSLANLAGYRISYGTKPTELTLTIELPNPSASGYIVPNLAPGTYYFSVRSYNSQGKESTPSKVVKKVVR</sequence>
<dbReference type="Gene3D" id="2.60.40.10">
    <property type="entry name" value="Immunoglobulins"/>
    <property type="match status" value="2"/>
</dbReference>
<organism evidence="3 4">
    <name type="scientific">Steroidobacter flavus</name>
    <dbReference type="NCBI Taxonomy" id="1842136"/>
    <lineage>
        <taxon>Bacteria</taxon>
        <taxon>Pseudomonadati</taxon>
        <taxon>Pseudomonadota</taxon>
        <taxon>Gammaproteobacteria</taxon>
        <taxon>Steroidobacterales</taxon>
        <taxon>Steroidobacteraceae</taxon>
        <taxon>Steroidobacter</taxon>
    </lineage>
</organism>
<dbReference type="SUPFAM" id="SSF49265">
    <property type="entry name" value="Fibronectin type III"/>
    <property type="match status" value="1"/>
</dbReference>
<keyword evidence="4" id="KW-1185">Reference proteome</keyword>
<keyword evidence="1" id="KW-0732">Signal</keyword>